<evidence type="ECO:0000313" key="9">
    <source>
        <dbReference type="EMBL" id="OUD10645.1"/>
    </source>
</evidence>
<accession>A0A251X2K2</accession>
<dbReference type="Proteomes" id="UP000194664">
    <property type="component" value="Unassembled WGS sequence"/>
</dbReference>
<comment type="similarity">
    <text evidence="2">Belongs to the DsbD family.</text>
</comment>
<evidence type="ECO:0000256" key="4">
    <source>
        <dbReference type="ARBA" id="ARBA00022748"/>
    </source>
</evidence>
<dbReference type="OrthoDB" id="9811352at2"/>
<evidence type="ECO:0000259" key="8">
    <source>
        <dbReference type="Pfam" id="PF02683"/>
    </source>
</evidence>
<feature type="transmembrane region" description="Helical" evidence="7">
    <location>
        <begin position="40"/>
        <end position="59"/>
    </location>
</feature>
<evidence type="ECO:0000256" key="1">
    <source>
        <dbReference type="ARBA" id="ARBA00004141"/>
    </source>
</evidence>
<keyword evidence="6 7" id="KW-0472">Membrane</keyword>
<keyword evidence="4" id="KW-0201">Cytochrome c-type biogenesis</keyword>
<dbReference type="RefSeq" id="WP_086450294.1">
    <property type="nucleotide sequence ID" value="NZ_MSPP01000001.1"/>
</dbReference>
<reference evidence="9 10" key="1">
    <citation type="submission" date="2016-12" db="EMBL/GenBank/DDBJ databases">
        <title>The draft genome sequence of HSLHS2.</title>
        <authorList>
            <person name="Hu D."/>
            <person name="Wang L."/>
            <person name="Shao Z."/>
        </authorList>
    </citation>
    <scope>NUCLEOTIDE SEQUENCE [LARGE SCALE GENOMIC DNA]</scope>
    <source>
        <strain evidence="9">MCCC 1A06712</strain>
    </source>
</reference>
<evidence type="ECO:0000256" key="3">
    <source>
        <dbReference type="ARBA" id="ARBA00022692"/>
    </source>
</evidence>
<feature type="transmembrane region" description="Helical" evidence="7">
    <location>
        <begin position="151"/>
        <end position="172"/>
    </location>
</feature>
<dbReference type="InterPro" id="IPR003834">
    <property type="entry name" value="Cyt_c_assmbl_TM_dom"/>
</dbReference>
<feature type="transmembrane region" description="Helical" evidence="7">
    <location>
        <begin position="6"/>
        <end position="28"/>
    </location>
</feature>
<feature type="domain" description="Cytochrome C biogenesis protein transmembrane" evidence="8">
    <location>
        <begin position="4"/>
        <end position="211"/>
    </location>
</feature>
<comment type="subcellular location">
    <subcellularLocation>
        <location evidence="1">Membrane</location>
        <topology evidence="1">Multi-pass membrane protein</topology>
    </subcellularLocation>
</comment>
<dbReference type="PANTHER" id="PTHR31272:SF9">
    <property type="entry name" value="BLL1027 PROTEIN"/>
    <property type="match status" value="1"/>
</dbReference>
<dbReference type="AlphaFoldDB" id="A0A251X2K2"/>
<dbReference type="Pfam" id="PF02683">
    <property type="entry name" value="DsbD_TM"/>
    <property type="match status" value="1"/>
</dbReference>
<dbReference type="GO" id="GO:0016020">
    <property type="term" value="C:membrane"/>
    <property type="evidence" value="ECO:0007669"/>
    <property type="project" value="UniProtKB-SubCell"/>
</dbReference>
<dbReference type="GO" id="GO:0017004">
    <property type="term" value="P:cytochrome complex assembly"/>
    <property type="evidence" value="ECO:0007669"/>
    <property type="project" value="UniProtKB-KW"/>
</dbReference>
<evidence type="ECO:0000313" key="10">
    <source>
        <dbReference type="Proteomes" id="UP000194664"/>
    </source>
</evidence>
<evidence type="ECO:0000256" key="6">
    <source>
        <dbReference type="ARBA" id="ARBA00023136"/>
    </source>
</evidence>
<proteinExistence type="inferred from homology"/>
<evidence type="ECO:0000256" key="7">
    <source>
        <dbReference type="SAM" id="Phobius"/>
    </source>
</evidence>
<evidence type="ECO:0000256" key="2">
    <source>
        <dbReference type="ARBA" id="ARBA00006143"/>
    </source>
</evidence>
<keyword evidence="3 7" id="KW-0812">Transmembrane</keyword>
<dbReference type="PANTHER" id="PTHR31272">
    <property type="entry name" value="CYTOCHROME C-TYPE BIOGENESIS PROTEIN HI_1454-RELATED"/>
    <property type="match status" value="1"/>
</dbReference>
<organism evidence="9 10">
    <name type="scientific">Marivivens niveibacter</name>
    <dbReference type="NCBI Taxonomy" id="1930667"/>
    <lineage>
        <taxon>Bacteria</taxon>
        <taxon>Pseudomonadati</taxon>
        <taxon>Pseudomonadota</taxon>
        <taxon>Alphaproteobacteria</taxon>
        <taxon>Rhodobacterales</taxon>
        <taxon>Paracoccaceae</taxon>
        <taxon>Marivivens group</taxon>
        <taxon>Marivivens</taxon>
    </lineage>
</organism>
<keyword evidence="10" id="KW-1185">Reference proteome</keyword>
<dbReference type="InterPro" id="IPR051790">
    <property type="entry name" value="Cytochrome_c-biogenesis_DsbD"/>
</dbReference>
<name>A0A251X2K2_9RHOB</name>
<feature type="transmembrane region" description="Helical" evidence="7">
    <location>
        <begin position="193"/>
        <end position="211"/>
    </location>
</feature>
<comment type="caution">
    <text evidence="9">The sequence shown here is derived from an EMBL/GenBank/DDBJ whole genome shotgun (WGS) entry which is preliminary data.</text>
</comment>
<evidence type="ECO:0000256" key="5">
    <source>
        <dbReference type="ARBA" id="ARBA00022989"/>
    </source>
</evidence>
<dbReference type="EMBL" id="MSPP01000001">
    <property type="protein sequence ID" value="OUD10645.1"/>
    <property type="molecule type" value="Genomic_DNA"/>
</dbReference>
<protein>
    <recommendedName>
        <fullName evidence="8">Cytochrome C biogenesis protein transmembrane domain-containing protein</fullName>
    </recommendedName>
</protein>
<gene>
    <name evidence="9" type="ORF">BVC71_03920</name>
</gene>
<feature type="transmembrane region" description="Helical" evidence="7">
    <location>
        <begin position="71"/>
        <end position="90"/>
    </location>
</feature>
<keyword evidence="5 7" id="KW-1133">Transmembrane helix</keyword>
<sequence length="236" mass="24650">MLQIVLGYVAGLLTLLNPCVLPLLPIIGASAMQDSRRAPVYLAAGLALSTALVGFILAVAGRRLGINETQIANVGAIFLIVFGALILIPARYSPFKMLSGVAGNANELAMRLSGSPTANFAAGGALGITWSPCIGPTMGAAVALASTGDAYLVPAAIMLAYGLGIGSVFLALSYGGQEVIRRRKTTLQRNATTALRVFGIISILVGLMILTQAHKYAEIWLIEIMPDWLLSLSVKL</sequence>